<reference evidence="3" key="1">
    <citation type="submission" date="2016-11" db="EMBL/GenBank/DDBJ databases">
        <title>Comparative genomic and phenotypic analysis of Granulibacter bethesdensis clinical isolates from patients with chronic granulomatous disease.</title>
        <authorList>
            <person name="Zarember K.A."/>
            <person name="Porcella S.F."/>
            <person name="Chu J."/>
            <person name="Ding L."/>
            <person name="Dahlstrom E."/>
            <person name="Barbian K."/>
            <person name="Martens C."/>
            <person name="Sykora L."/>
            <person name="Kramer S."/>
            <person name="Pettinato A.M."/>
            <person name="Hong H."/>
            <person name="Wald G."/>
            <person name="Berg L.J."/>
            <person name="Rogge L.S."/>
            <person name="Greenberg D.E."/>
            <person name="Falcone E.L."/>
            <person name="Neves J.F."/>
            <person name="Simoes M.J."/>
            <person name="Casal M."/>
            <person name="Rodriguez-Lopez F.C."/>
            <person name="Zelazny A."/>
            <person name="Gallin J.I."/>
            <person name="Holland S.M."/>
        </authorList>
    </citation>
    <scope>NUCLEOTIDE SEQUENCE [LARGE SCALE GENOMIC DNA]</scope>
    <source>
        <strain evidence="3">NIH9.1</strain>
    </source>
</reference>
<organism evidence="2 3">
    <name type="scientific">Granulibacter bethesdensis</name>
    <dbReference type="NCBI Taxonomy" id="364410"/>
    <lineage>
        <taxon>Bacteria</taxon>
        <taxon>Pseudomonadati</taxon>
        <taxon>Pseudomonadota</taxon>
        <taxon>Alphaproteobacteria</taxon>
        <taxon>Acetobacterales</taxon>
        <taxon>Acetobacteraceae</taxon>
        <taxon>Granulibacter</taxon>
    </lineage>
</organism>
<dbReference type="EMBL" id="CP018191">
    <property type="protein sequence ID" value="APH54761.1"/>
    <property type="molecule type" value="Genomic_DNA"/>
</dbReference>
<feature type="transmembrane region" description="Helical" evidence="1">
    <location>
        <begin position="511"/>
        <end position="529"/>
    </location>
</feature>
<proteinExistence type="predicted"/>
<feature type="transmembrane region" description="Helical" evidence="1">
    <location>
        <begin position="12"/>
        <end position="36"/>
    </location>
</feature>
<dbReference type="PANTHER" id="PTHR34219:SF4">
    <property type="entry name" value="PEPSY DOMAIN-CONTAINING PROTEIN"/>
    <property type="match status" value="1"/>
</dbReference>
<evidence type="ECO:0000313" key="2">
    <source>
        <dbReference type="EMBL" id="APH54761.1"/>
    </source>
</evidence>
<dbReference type="InterPro" id="IPR005625">
    <property type="entry name" value="PepSY-ass_TM"/>
</dbReference>
<dbReference type="AlphaFoldDB" id="A0AAC9K9Z6"/>
<gene>
    <name evidence="2" type="ORF">GbCGDNIH9_1459</name>
</gene>
<feature type="transmembrane region" description="Helical" evidence="1">
    <location>
        <begin position="407"/>
        <end position="426"/>
    </location>
</feature>
<keyword evidence="1" id="KW-0812">Transmembrane</keyword>
<evidence type="ECO:0000256" key="1">
    <source>
        <dbReference type="SAM" id="Phobius"/>
    </source>
</evidence>
<feature type="transmembrane region" description="Helical" evidence="1">
    <location>
        <begin position="165"/>
        <end position="186"/>
    </location>
</feature>
<feature type="transmembrane region" description="Helical" evidence="1">
    <location>
        <begin position="364"/>
        <end position="386"/>
    </location>
</feature>
<feature type="transmembrane region" description="Helical" evidence="1">
    <location>
        <begin position="207"/>
        <end position="233"/>
    </location>
</feature>
<feature type="transmembrane region" description="Helical" evidence="1">
    <location>
        <begin position="470"/>
        <end position="491"/>
    </location>
</feature>
<dbReference type="RefSeq" id="WP_072572728.1">
    <property type="nucleotide sequence ID" value="NZ_CP018191.1"/>
</dbReference>
<dbReference type="PANTHER" id="PTHR34219">
    <property type="entry name" value="IRON-REGULATED INNER MEMBRANE PROTEIN-RELATED"/>
    <property type="match status" value="1"/>
</dbReference>
<accession>A0AAC9K9Z6</accession>
<feature type="transmembrane region" description="Helical" evidence="1">
    <location>
        <begin position="442"/>
        <end position="458"/>
    </location>
</feature>
<keyword evidence="1" id="KW-0472">Membrane</keyword>
<protein>
    <submittedName>
        <fullName evidence="2">Membrane spanning protein</fullName>
    </submittedName>
</protein>
<dbReference type="Pfam" id="PF03929">
    <property type="entry name" value="PepSY_TM"/>
    <property type="match status" value="1"/>
</dbReference>
<sequence length="546" mass="59993">MKKGFVQSMTWLHSWSGLVFGWLLFAVFLCGTLTIFDKEISQWMRPELPPIAMDTETAAKASSLYLQTQGLLDQAMREVTGHAPTTTANTAKPRTGTNRHGVRRWLITLPTRRVPELRVAASGPRREGTLIDQVTGAPLHVRQSQGGAFFFLFHFTLFADRTGEWFVGAAAMAMLAAIVSGVIIHFKRLLKDIFTFRPASSPQRSWLDAHAAGAVLALPFHTMFAYTGLFILFTQLMPSGIIARYPGQMARFAEEAGIAPYVRPATGVAAPLLPLDVFVRKAEARMGSGSAGYIAILNPGDRAQTVEIYRYDGDRVAWSRDHIAYDGTTGDMLHEVIMQGGVSTTAHTLWGLHYAQFGGRPVHWLYFLSGLASCGMIASGLVLFTIKRRQRHETDPVAHALFLAAEKLNVTFVAGISIACVAYLWANRLLPPDLPGHDQAEIKIFFGSWLLTLLHPLFRSPRRAWLEQLSLLAALLLLLPFLNMATTQTGLTHSLLDHGAGRDWARAGVDLTGFVLGLAASWAVWKITVHRPKVTRSGRSAVTAGA</sequence>
<name>A0AAC9K9Z6_9PROT</name>
<evidence type="ECO:0000313" key="3">
    <source>
        <dbReference type="Proteomes" id="UP000182373"/>
    </source>
</evidence>
<keyword evidence="1" id="KW-1133">Transmembrane helix</keyword>
<dbReference type="Proteomes" id="UP000182373">
    <property type="component" value="Chromosome"/>
</dbReference>